<organism evidence="1 2">
    <name type="scientific">Candidatus Brocadia carolinensis</name>
    <dbReference type="NCBI Taxonomy" id="1004156"/>
    <lineage>
        <taxon>Bacteria</taxon>
        <taxon>Pseudomonadati</taxon>
        <taxon>Planctomycetota</taxon>
        <taxon>Candidatus Brocadiia</taxon>
        <taxon>Candidatus Brocadiales</taxon>
        <taxon>Candidatus Brocadiaceae</taxon>
        <taxon>Candidatus Brocadia</taxon>
    </lineage>
</organism>
<sequence length="73" mass="8466">MKRFHRVLIRVSGIIPIKTNGLRKRLRSGIKSKNSRKGYGLAYVAIEYFQNNVFCAVRSGHERNLNIALEKDY</sequence>
<evidence type="ECO:0000313" key="2">
    <source>
        <dbReference type="Proteomes" id="UP000189681"/>
    </source>
</evidence>
<dbReference type="STRING" id="1004156.AYP45_00955"/>
<protein>
    <submittedName>
        <fullName evidence="1">Uncharacterized protein</fullName>
    </submittedName>
</protein>
<reference evidence="1 2" key="1">
    <citation type="journal article" date="2017" name="Water Res.">
        <title>Discovery and metagenomic analysis of an anammox bacterial enrichment related to Candidatus "Brocadia caroliniensis" in a full-scale glycerol-fed nitritation-denitritation separate centrate treatment process.</title>
        <authorList>
            <person name="Park H."/>
            <person name="Brotto A.C."/>
            <person name="van Loosdrecht M.C."/>
            <person name="Chandran K."/>
        </authorList>
    </citation>
    <scope>NUCLEOTIDE SEQUENCE [LARGE SCALE GENOMIC DNA]</scope>
    <source>
        <strain evidence="1">26THWARD</strain>
    </source>
</reference>
<dbReference type="Proteomes" id="UP000189681">
    <property type="component" value="Unassembled WGS sequence"/>
</dbReference>
<name>A0A1V4AXT0_9BACT</name>
<accession>A0A1V4AXT0</accession>
<evidence type="ECO:0000313" key="1">
    <source>
        <dbReference type="EMBL" id="OOP57916.1"/>
    </source>
</evidence>
<dbReference type="AlphaFoldDB" id="A0A1V4AXT0"/>
<gene>
    <name evidence="1" type="ORF">AYP45_00955</name>
</gene>
<comment type="caution">
    <text evidence="1">The sequence shown here is derived from an EMBL/GenBank/DDBJ whole genome shotgun (WGS) entry which is preliminary data.</text>
</comment>
<dbReference type="EMBL" id="AYTS01000008">
    <property type="protein sequence ID" value="OOP57916.1"/>
    <property type="molecule type" value="Genomic_DNA"/>
</dbReference>
<proteinExistence type="predicted"/>